<dbReference type="Proteomes" id="UP000765802">
    <property type="component" value="Unassembled WGS sequence"/>
</dbReference>
<gene>
    <name evidence="5" type="ORF">BC349_11650</name>
</gene>
<dbReference type="EMBL" id="MBUA01000023">
    <property type="protein sequence ID" value="MBC6491707.1"/>
    <property type="molecule type" value="Genomic_DNA"/>
</dbReference>
<dbReference type="Gene3D" id="3.40.50.300">
    <property type="entry name" value="P-loop containing nucleotide triphosphate hydrolases"/>
    <property type="match status" value="1"/>
</dbReference>
<evidence type="ECO:0000256" key="2">
    <source>
        <dbReference type="ARBA" id="ARBA00022741"/>
    </source>
</evidence>
<accession>A0ABR7M9Q7</accession>
<comment type="caution">
    <text evidence="5">The sequence shown here is derived from an EMBL/GenBank/DDBJ whole genome shotgun (WGS) entry which is preliminary data.</text>
</comment>
<reference evidence="5 6" key="1">
    <citation type="submission" date="2016-07" db="EMBL/GenBank/DDBJ databases">
        <title>Genome analysis of Flavihumibacter stibioxidans YS-17.</title>
        <authorList>
            <person name="Shi K."/>
            <person name="Han Y."/>
            <person name="Wang G."/>
        </authorList>
    </citation>
    <scope>NUCLEOTIDE SEQUENCE [LARGE SCALE GENOMIC DNA]</scope>
    <source>
        <strain evidence="5 6">YS-17</strain>
    </source>
</reference>
<keyword evidence="2" id="KW-0547">Nucleotide-binding</keyword>
<dbReference type="SMART" id="SM00382">
    <property type="entry name" value="AAA"/>
    <property type="match status" value="1"/>
</dbReference>
<dbReference type="Pfam" id="PF01695">
    <property type="entry name" value="IstB_IS21"/>
    <property type="match status" value="1"/>
</dbReference>
<dbReference type="SUPFAM" id="SSF52540">
    <property type="entry name" value="P-loop containing nucleoside triphosphate hydrolases"/>
    <property type="match status" value="1"/>
</dbReference>
<dbReference type="InterPro" id="IPR028350">
    <property type="entry name" value="DNAC/IstB-like"/>
</dbReference>
<organism evidence="5 6">
    <name type="scientific">Flavihumibacter stibioxidans</name>
    <dbReference type="NCBI Taxonomy" id="1834163"/>
    <lineage>
        <taxon>Bacteria</taxon>
        <taxon>Pseudomonadati</taxon>
        <taxon>Bacteroidota</taxon>
        <taxon>Chitinophagia</taxon>
        <taxon>Chitinophagales</taxon>
        <taxon>Chitinophagaceae</taxon>
        <taxon>Flavihumibacter</taxon>
    </lineage>
</organism>
<protein>
    <submittedName>
        <fullName evidence="5">ATP-binding protein</fullName>
    </submittedName>
</protein>
<dbReference type="NCBIfam" id="NF038214">
    <property type="entry name" value="IS21_help_AAA"/>
    <property type="match status" value="1"/>
</dbReference>
<evidence type="ECO:0000259" key="4">
    <source>
        <dbReference type="SMART" id="SM00382"/>
    </source>
</evidence>
<evidence type="ECO:0000313" key="6">
    <source>
        <dbReference type="Proteomes" id="UP000765802"/>
    </source>
</evidence>
<dbReference type="PANTHER" id="PTHR30050">
    <property type="entry name" value="CHROMOSOMAL REPLICATION INITIATOR PROTEIN DNAA"/>
    <property type="match status" value="1"/>
</dbReference>
<dbReference type="RefSeq" id="WP_187257031.1">
    <property type="nucleotide sequence ID" value="NZ_JBHULF010000007.1"/>
</dbReference>
<sequence length="253" mass="28925">MKTKDKHRISNHCKQLRLSAIADQVEQLADTASAEGISYLEFASRLLETEITRRNLNEMARKEKAARLPAMHELRAYDCTQTEGMPPAKLQQLKELTWLEQNFNLVIMGPNGVGKSFLAAGLCHYALQSGYRAYFRTMEQIMTTLKTRDISRQAMADYKKLSKAHLIVIDDIMMIAIARQEANAFFHFVNALHEKTSFIITTNKSPKEWAETIGDEVITTALLDRLLYRCEIIKLSGESYRMKNRKTIFGKTA</sequence>
<dbReference type="InterPro" id="IPR047661">
    <property type="entry name" value="IstB"/>
</dbReference>
<dbReference type="InterPro" id="IPR002611">
    <property type="entry name" value="IstB_ATP-bd"/>
</dbReference>
<dbReference type="PIRSF" id="PIRSF003073">
    <property type="entry name" value="DNAC_TnpB_IstB"/>
    <property type="match status" value="1"/>
</dbReference>
<proteinExistence type="inferred from homology"/>
<dbReference type="InterPro" id="IPR027417">
    <property type="entry name" value="P-loop_NTPase"/>
</dbReference>
<dbReference type="PANTHER" id="PTHR30050:SF4">
    <property type="entry name" value="ATP-BINDING PROTEIN RV3427C IN INSERTION SEQUENCE-RELATED"/>
    <property type="match status" value="1"/>
</dbReference>
<feature type="domain" description="AAA+ ATPase" evidence="4">
    <location>
        <begin position="101"/>
        <end position="236"/>
    </location>
</feature>
<evidence type="ECO:0000256" key="1">
    <source>
        <dbReference type="ARBA" id="ARBA00008059"/>
    </source>
</evidence>
<dbReference type="InterPro" id="IPR003593">
    <property type="entry name" value="AAA+_ATPase"/>
</dbReference>
<comment type="similarity">
    <text evidence="1">Belongs to the IS21/IS1162 putative ATP-binding protein family.</text>
</comment>
<dbReference type="GO" id="GO:0005524">
    <property type="term" value="F:ATP binding"/>
    <property type="evidence" value="ECO:0007669"/>
    <property type="project" value="UniProtKB-KW"/>
</dbReference>
<name>A0ABR7M9Q7_9BACT</name>
<keyword evidence="6" id="KW-1185">Reference proteome</keyword>
<dbReference type="CDD" id="cd00009">
    <property type="entry name" value="AAA"/>
    <property type="match status" value="1"/>
</dbReference>
<keyword evidence="3 5" id="KW-0067">ATP-binding</keyword>
<evidence type="ECO:0000256" key="3">
    <source>
        <dbReference type="ARBA" id="ARBA00022840"/>
    </source>
</evidence>
<evidence type="ECO:0000313" key="5">
    <source>
        <dbReference type="EMBL" id="MBC6491707.1"/>
    </source>
</evidence>